<dbReference type="PANTHER" id="PTHR43149:SF1">
    <property type="entry name" value="DELTA(3,5)-DELTA(2,4)-DIENOYL-COA ISOMERASE, MITOCHONDRIAL"/>
    <property type="match status" value="1"/>
</dbReference>
<evidence type="ECO:0000256" key="6">
    <source>
        <dbReference type="ARBA" id="ARBA00023026"/>
    </source>
</evidence>
<organism evidence="10 11">
    <name type="scientific">Recurvomyces mirabilis</name>
    <dbReference type="NCBI Taxonomy" id="574656"/>
    <lineage>
        <taxon>Eukaryota</taxon>
        <taxon>Fungi</taxon>
        <taxon>Dikarya</taxon>
        <taxon>Ascomycota</taxon>
        <taxon>Pezizomycotina</taxon>
        <taxon>Dothideomycetes</taxon>
        <taxon>Dothideomycetidae</taxon>
        <taxon>Mycosphaerellales</taxon>
        <taxon>Teratosphaeriaceae</taxon>
        <taxon>Recurvomyces</taxon>
    </lineage>
</organism>
<dbReference type="PANTHER" id="PTHR43149">
    <property type="entry name" value="ENOYL-COA HYDRATASE"/>
    <property type="match status" value="1"/>
</dbReference>
<proteinExistence type="inferred from homology"/>
<dbReference type="Gene3D" id="3.90.226.10">
    <property type="entry name" value="2-enoyl-CoA Hydratase, Chain A, domain 1"/>
    <property type="match status" value="1"/>
</dbReference>
<evidence type="ECO:0000256" key="4">
    <source>
        <dbReference type="ARBA" id="ARBA00022832"/>
    </source>
</evidence>
<evidence type="ECO:0000256" key="2">
    <source>
        <dbReference type="ARBA" id="ARBA00005005"/>
    </source>
</evidence>
<keyword evidence="4" id="KW-0276">Fatty acid metabolism</keyword>
<dbReference type="EMBL" id="JAUTXT010000003">
    <property type="protein sequence ID" value="KAK3678939.1"/>
    <property type="molecule type" value="Genomic_DNA"/>
</dbReference>
<evidence type="ECO:0008006" key="12">
    <source>
        <dbReference type="Google" id="ProtNLM"/>
    </source>
</evidence>
<comment type="caution">
    <text evidence="10">The sequence shown here is derived from an EMBL/GenBank/DDBJ whole genome shotgun (WGS) entry which is preliminary data.</text>
</comment>
<evidence type="ECO:0000313" key="10">
    <source>
        <dbReference type="EMBL" id="KAK3678939.1"/>
    </source>
</evidence>
<dbReference type="FunFam" id="3.90.226.10:FF:000024">
    <property type="entry name" value="Delta3,5-delta2,4-dienoyl-CoA isomerase"/>
    <property type="match status" value="1"/>
</dbReference>
<comment type="similarity">
    <text evidence="3">Belongs to the enoyl-CoA hydratase/isomerase family.</text>
</comment>
<gene>
    <name evidence="10" type="ORF">LTR78_001392</name>
</gene>
<keyword evidence="5" id="KW-0007">Acetylation</keyword>
<dbReference type="InterPro" id="IPR029045">
    <property type="entry name" value="ClpP/crotonase-like_dom_sf"/>
</dbReference>
<accession>A0AAE0WW62</accession>
<dbReference type="Proteomes" id="UP001274830">
    <property type="component" value="Unassembled WGS sequence"/>
</dbReference>
<dbReference type="InterPro" id="IPR014748">
    <property type="entry name" value="Enoyl-CoA_hydra_C"/>
</dbReference>
<comment type="subcellular location">
    <subcellularLocation>
        <location evidence="1">Peroxisome</location>
    </subcellularLocation>
</comment>
<name>A0AAE0WW62_9PEZI</name>
<dbReference type="CDD" id="cd06558">
    <property type="entry name" value="crotonase-like"/>
    <property type="match status" value="1"/>
</dbReference>
<evidence type="ECO:0000256" key="9">
    <source>
        <dbReference type="ARBA" id="ARBA00023235"/>
    </source>
</evidence>
<dbReference type="SUPFAM" id="SSF52096">
    <property type="entry name" value="ClpP/crotonase"/>
    <property type="match status" value="1"/>
</dbReference>
<keyword evidence="8" id="KW-0576">Peroxisome</keyword>
<keyword evidence="11" id="KW-1185">Reference proteome</keyword>
<sequence>MGPSDYSYEYFNVTFPSEYVAQVEINRPKKLNAFIEQMWVNLGHIFRKLSTDPDVRVVILTAAGDRAFSAGLDVQAAAEGGNITDRSALDPARKATKLRRHIQEFQDDISAIERCEKPVIAVLHGVSYGLALDMTTCADIRICAKDTRFSVREVEIGLAADIRTLTRLPKANVPMSWIKEVALTARDFYADEALRVGFVSAVCETKAVALEKALEMSRLIASKSPIGVQSTKEIINFSRDHSTLDGLNYVKVWNAAMVQTKDVEDAMLSGLQKKKPEFAKL</sequence>
<dbReference type="GO" id="GO:0005739">
    <property type="term" value="C:mitochondrion"/>
    <property type="evidence" value="ECO:0007669"/>
    <property type="project" value="TreeGrafter"/>
</dbReference>
<evidence type="ECO:0000256" key="5">
    <source>
        <dbReference type="ARBA" id="ARBA00022990"/>
    </source>
</evidence>
<evidence type="ECO:0000256" key="3">
    <source>
        <dbReference type="ARBA" id="ARBA00005254"/>
    </source>
</evidence>
<keyword evidence="7" id="KW-0443">Lipid metabolism</keyword>
<dbReference type="GO" id="GO:0005777">
    <property type="term" value="C:peroxisome"/>
    <property type="evidence" value="ECO:0007669"/>
    <property type="project" value="UniProtKB-SubCell"/>
</dbReference>
<dbReference type="AlphaFoldDB" id="A0AAE0WW62"/>
<dbReference type="GO" id="GO:0006631">
    <property type="term" value="P:fatty acid metabolic process"/>
    <property type="evidence" value="ECO:0007669"/>
    <property type="project" value="UniProtKB-KW"/>
</dbReference>
<reference evidence="10" key="1">
    <citation type="submission" date="2023-07" db="EMBL/GenBank/DDBJ databases">
        <title>Black Yeasts Isolated from many extreme environments.</title>
        <authorList>
            <person name="Coleine C."/>
            <person name="Stajich J.E."/>
            <person name="Selbmann L."/>
        </authorList>
    </citation>
    <scope>NUCLEOTIDE SEQUENCE</scope>
    <source>
        <strain evidence="10">CCFEE 5485</strain>
    </source>
</reference>
<evidence type="ECO:0000313" key="11">
    <source>
        <dbReference type="Proteomes" id="UP001274830"/>
    </source>
</evidence>
<protein>
    <recommendedName>
        <fullName evidence="12">Enoyl-CoA hydratase</fullName>
    </recommendedName>
</protein>
<comment type="pathway">
    <text evidence="2">Lipid metabolism; fatty acid beta-oxidation.</text>
</comment>
<dbReference type="InterPro" id="IPR001753">
    <property type="entry name" value="Enoyl-CoA_hydra/iso"/>
</dbReference>
<evidence type="ECO:0000256" key="7">
    <source>
        <dbReference type="ARBA" id="ARBA00023098"/>
    </source>
</evidence>
<evidence type="ECO:0000256" key="8">
    <source>
        <dbReference type="ARBA" id="ARBA00023140"/>
    </source>
</evidence>
<keyword evidence="9" id="KW-0413">Isomerase</keyword>
<evidence type="ECO:0000256" key="1">
    <source>
        <dbReference type="ARBA" id="ARBA00004275"/>
    </source>
</evidence>
<dbReference type="InterPro" id="IPR045002">
    <property type="entry name" value="Ech1-like"/>
</dbReference>
<dbReference type="Pfam" id="PF00378">
    <property type="entry name" value="ECH_1"/>
    <property type="match status" value="1"/>
</dbReference>
<dbReference type="Gene3D" id="1.10.12.10">
    <property type="entry name" value="Lyase 2-enoyl-coa Hydratase, Chain A, domain 2"/>
    <property type="match status" value="1"/>
</dbReference>
<keyword evidence="6" id="KW-0843">Virulence</keyword>
<dbReference type="FunFam" id="1.10.12.10:FF:000004">
    <property type="entry name" value="Delta3,5-delta2,4-dienoyl-CoA isomerase"/>
    <property type="match status" value="1"/>
</dbReference>
<dbReference type="GO" id="GO:0051750">
    <property type="term" value="F:delta(3,5)-delta(2,4)-dienoyl-CoA isomerase activity"/>
    <property type="evidence" value="ECO:0007669"/>
    <property type="project" value="TreeGrafter"/>
</dbReference>